<proteinExistence type="predicted"/>
<gene>
    <name evidence="1" type="ORF">BpHYR1_004145</name>
</gene>
<name>A0A3M7R1N1_BRAPC</name>
<evidence type="ECO:0000313" key="1">
    <source>
        <dbReference type="EMBL" id="RNA17168.1"/>
    </source>
</evidence>
<dbReference type="Proteomes" id="UP000276133">
    <property type="component" value="Unassembled WGS sequence"/>
</dbReference>
<sequence length="14" mass="1600">MGGKKIWGKLGDYF</sequence>
<dbReference type="EMBL" id="REGN01004515">
    <property type="protein sequence ID" value="RNA17168.1"/>
    <property type="molecule type" value="Genomic_DNA"/>
</dbReference>
<accession>A0A3M7R1N1</accession>
<reference evidence="1 2" key="1">
    <citation type="journal article" date="2018" name="Sci. Rep.">
        <title>Genomic signatures of local adaptation to the degree of environmental predictability in rotifers.</title>
        <authorList>
            <person name="Franch-Gras L."/>
            <person name="Hahn C."/>
            <person name="Garcia-Roger E.M."/>
            <person name="Carmona M.J."/>
            <person name="Serra M."/>
            <person name="Gomez A."/>
        </authorList>
    </citation>
    <scope>NUCLEOTIDE SEQUENCE [LARGE SCALE GENOMIC DNA]</scope>
    <source>
        <strain evidence="1">HYR1</strain>
    </source>
</reference>
<organism evidence="1 2">
    <name type="scientific">Brachionus plicatilis</name>
    <name type="common">Marine rotifer</name>
    <name type="synonym">Brachionus muelleri</name>
    <dbReference type="NCBI Taxonomy" id="10195"/>
    <lineage>
        <taxon>Eukaryota</taxon>
        <taxon>Metazoa</taxon>
        <taxon>Spiralia</taxon>
        <taxon>Gnathifera</taxon>
        <taxon>Rotifera</taxon>
        <taxon>Eurotatoria</taxon>
        <taxon>Monogononta</taxon>
        <taxon>Pseudotrocha</taxon>
        <taxon>Ploima</taxon>
        <taxon>Brachionidae</taxon>
        <taxon>Brachionus</taxon>
    </lineage>
</organism>
<comment type="caution">
    <text evidence="1">The sequence shown here is derived from an EMBL/GenBank/DDBJ whole genome shotgun (WGS) entry which is preliminary data.</text>
</comment>
<keyword evidence="2" id="KW-1185">Reference proteome</keyword>
<protein>
    <submittedName>
        <fullName evidence="1">Uncharacterized protein</fullName>
    </submittedName>
</protein>
<evidence type="ECO:0000313" key="2">
    <source>
        <dbReference type="Proteomes" id="UP000276133"/>
    </source>
</evidence>